<dbReference type="NCBIfam" id="NF033573">
    <property type="entry name" value="transpos_IS200"/>
    <property type="match status" value="1"/>
</dbReference>
<reference evidence="2 3" key="1">
    <citation type="journal article" date="2020" name="ISME J.">
        <title>Comparative genomics reveals insights into cyanobacterial evolution and habitat adaptation.</title>
        <authorList>
            <person name="Chen M.Y."/>
            <person name="Teng W.K."/>
            <person name="Zhao L."/>
            <person name="Hu C.X."/>
            <person name="Zhou Y.K."/>
            <person name="Han B.P."/>
            <person name="Song L.R."/>
            <person name="Shu W.S."/>
        </authorList>
    </citation>
    <scope>NUCLEOTIDE SEQUENCE [LARGE SCALE GENOMIC DNA]</scope>
    <source>
        <strain evidence="2 3">FACHB-130</strain>
    </source>
</reference>
<dbReference type="InterPro" id="IPR036515">
    <property type="entry name" value="Transposase_17_sf"/>
</dbReference>
<dbReference type="InterPro" id="IPR002686">
    <property type="entry name" value="Transposase_17"/>
</dbReference>
<dbReference type="Pfam" id="PF01797">
    <property type="entry name" value="Y1_Tnp"/>
    <property type="match status" value="1"/>
</dbReference>
<gene>
    <name evidence="2" type="primary">tnpA</name>
    <name evidence="2" type="ORF">H6G74_07395</name>
</gene>
<evidence type="ECO:0000313" key="2">
    <source>
        <dbReference type="EMBL" id="MBD2594155.1"/>
    </source>
</evidence>
<evidence type="ECO:0000259" key="1">
    <source>
        <dbReference type="SMART" id="SM01321"/>
    </source>
</evidence>
<accession>A0ABR8FTA2</accession>
<proteinExistence type="predicted"/>
<feature type="domain" description="Transposase IS200-like" evidence="1">
    <location>
        <begin position="5"/>
        <end position="119"/>
    </location>
</feature>
<name>A0ABR8FTA2_9NOSO</name>
<comment type="caution">
    <text evidence="2">The sequence shown here is derived from an EMBL/GenBank/DDBJ whole genome shotgun (WGS) entry which is preliminary data.</text>
</comment>
<dbReference type="PANTHER" id="PTHR33360">
    <property type="entry name" value="TRANSPOSASE FOR INSERTION SEQUENCE ELEMENT IS200"/>
    <property type="match status" value="1"/>
</dbReference>
<dbReference type="Proteomes" id="UP000603457">
    <property type="component" value="Unassembled WGS sequence"/>
</dbReference>
<dbReference type="RefSeq" id="WP_190967053.1">
    <property type="nucleotide sequence ID" value="NZ_JACJTB010000005.1"/>
</dbReference>
<protein>
    <submittedName>
        <fullName evidence="2">IS200/IS605 family transposase</fullName>
    </submittedName>
</protein>
<keyword evidence="3" id="KW-1185">Reference proteome</keyword>
<evidence type="ECO:0000313" key="3">
    <source>
        <dbReference type="Proteomes" id="UP000603457"/>
    </source>
</evidence>
<sequence>MHRNFTQLYIHCVWGTWDRLPLVTPDIQEIIYSAIAKQCSELGCKVIAIGGIVDHVHLLAGYPPNLTISELVQKTKGSSSHLITHEIKPQEFFKWQGGYGAFTVSHHHIDQIANYIHHQPIHHQQKSLIADWEIL</sequence>
<dbReference type="SMART" id="SM01321">
    <property type="entry name" value="Y1_Tnp"/>
    <property type="match status" value="1"/>
</dbReference>
<dbReference type="PANTHER" id="PTHR33360:SF2">
    <property type="entry name" value="TRANSPOSASE FOR INSERTION SEQUENCE ELEMENT IS200"/>
    <property type="match status" value="1"/>
</dbReference>
<dbReference type="EMBL" id="JACJTB010000005">
    <property type="protein sequence ID" value="MBD2594155.1"/>
    <property type="molecule type" value="Genomic_DNA"/>
</dbReference>
<organism evidence="2 3">
    <name type="scientific">Nostoc spongiaeforme FACHB-130</name>
    <dbReference type="NCBI Taxonomy" id="1357510"/>
    <lineage>
        <taxon>Bacteria</taxon>
        <taxon>Bacillati</taxon>
        <taxon>Cyanobacteriota</taxon>
        <taxon>Cyanophyceae</taxon>
        <taxon>Nostocales</taxon>
        <taxon>Nostocaceae</taxon>
        <taxon>Nostoc</taxon>
    </lineage>
</organism>
<dbReference type="Gene3D" id="3.30.70.1290">
    <property type="entry name" value="Transposase IS200-like"/>
    <property type="match status" value="1"/>
</dbReference>
<dbReference type="SUPFAM" id="SSF143422">
    <property type="entry name" value="Transposase IS200-like"/>
    <property type="match status" value="1"/>
</dbReference>